<proteinExistence type="inferred from homology"/>
<keyword evidence="5" id="KW-1185">Reference proteome</keyword>
<dbReference type="PANTHER" id="PTHR34598:SF3">
    <property type="entry name" value="OXIDOREDUCTASE AN1597"/>
    <property type="match status" value="1"/>
</dbReference>
<dbReference type="InterPro" id="IPR044053">
    <property type="entry name" value="AsaB-like"/>
</dbReference>
<feature type="region of interest" description="Disordered" evidence="3">
    <location>
        <begin position="30"/>
        <end position="53"/>
    </location>
</feature>
<name>A0A517LKL7_9PEZI</name>
<evidence type="ECO:0000256" key="3">
    <source>
        <dbReference type="SAM" id="MobiDB-lite"/>
    </source>
</evidence>
<dbReference type="NCBIfam" id="NF041278">
    <property type="entry name" value="CmcJ_NvfI_EfuI"/>
    <property type="match status" value="1"/>
</dbReference>
<evidence type="ECO:0000256" key="2">
    <source>
        <dbReference type="ARBA" id="ARBA00023604"/>
    </source>
</evidence>
<sequence length="340" mass="38876">MSTDLIEAAVIEQSMVTLALEADPTVNPLTLQTGTTALGPSPETSESSHQRRDVKTSILHANEELYQEQLKAKGGKEDMWQGGDLYYPNPPKIAHDVVIEDISGRERDFTLDNSGFFLAKHQFKSVVTTEDLGDTDKIKTQYYPELEEWLKKVTGASRVCIFDHAARISTSTFQYNEFKKDPEAKKAPPQPALFSAHLDYSSWHSGNLLHRYLPDETERLLHGRFMILNVWRPIKTVYKDPLGIAAAFSVAPTDLVTRQARIFKDINEALSLKYSPAHKWYYKFAQQPDEVLVFKQFDNYGKTRGCPHAAFKDEEFVDREGRESIEVRALCFWPDFYDDK</sequence>
<protein>
    <submittedName>
        <fullName evidence="4">Uncharacterized protein</fullName>
    </submittedName>
</protein>
<organism evidence="4 5">
    <name type="scientific">Venturia effusa</name>
    <dbReference type="NCBI Taxonomy" id="50376"/>
    <lineage>
        <taxon>Eukaryota</taxon>
        <taxon>Fungi</taxon>
        <taxon>Dikarya</taxon>
        <taxon>Ascomycota</taxon>
        <taxon>Pezizomycotina</taxon>
        <taxon>Dothideomycetes</taxon>
        <taxon>Pleosporomycetidae</taxon>
        <taxon>Venturiales</taxon>
        <taxon>Venturiaceae</taxon>
        <taxon>Venturia</taxon>
    </lineage>
</organism>
<dbReference type="Proteomes" id="UP000316270">
    <property type="component" value="Chromosome 14"/>
</dbReference>
<gene>
    <name evidence="4" type="ORF">FKW77_007758</name>
</gene>
<accession>A0A517LKL7</accession>
<dbReference type="PANTHER" id="PTHR34598">
    <property type="entry name" value="BLL6449 PROTEIN"/>
    <property type="match status" value="1"/>
</dbReference>
<dbReference type="GO" id="GO:0016491">
    <property type="term" value="F:oxidoreductase activity"/>
    <property type="evidence" value="ECO:0007669"/>
    <property type="project" value="UniProtKB-KW"/>
</dbReference>
<evidence type="ECO:0000313" key="5">
    <source>
        <dbReference type="Proteomes" id="UP000316270"/>
    </source>
</evidence>
<keyword evidence="1" id="KW-0560">Oxidoreductase</keyword>
<reference evidence="4 5" key="1">
    <citation type="submission" date="2019-07" db="EMBL/GenBank/DDBJ databases">
        <title>Finished genome of Venturia effusa.</title>
        <authorList>
            <person name="Young C.A."/>
            <person name="Cox M.P."/>
            <person name="Ganley A.R.D."/>
            <person name="David W.J."/>
        </authorList>
    </citation>
    <scope>NUCLEOTIDE SEQUENCE [LARGE SCALE GENOMIC DNA]</scope>
    <source>
        <strain evidence="5">albino</strain>
    </source>
</reference>
<feature type="compositionally biased region" description="Polar residues" evidence="3">
    <location>
        <begin position="30"/>
        <end position="45"/>
    </location>
</feature>
<dbReference type="EMBL" id="CP042198">
    <property type="protein sequence ID" value="QDS76171.1"/>
    <property type="molecule type" value="Genomic_DNA"/>
</dbReference>
<dbReference type="AlphaFoldDB" id="A0A517LKL7"/>
<dbReference type="STRING" id="50376.A0A517LKL7"/>
<evidence type="ECO:0000256" key="1">
    <source>
        <dbReference type="ARBA" id="ARBA00023002"/>
    </source>
</evidence>
<comment type="similarity">
    <text evidence="2">Belongs to the asaB hydroxylase/desaturase family.</text>
</comment>
<dbReference type="OrthoDB" id="412788at2759"/>
<evidence type="ECO:0000313" key="4">
    <source>
        <dbReference type="EMBL" id="QDS76171.1"/>
    </source>
</evidence>